<name>A0A9P7KGX0_9AGAR</name>
<dbReference type="Gene3D" id="3.30.420.40">
    <property type="match status" value="1"/>
</dbReference>
<evidence type="ECO:0000313" key="2">
    <source>
        <dbReference type="Proteomes" id="UP000717328"/>
    </source>
</evidence>
<dbReference type="InterPro" id="IPR043129">
    <property type="entry name" value="ATPase_NBD"/>
</dbReference>
<reference evidence="1" key="1">
    <citation type="submission" date="2021-02" db="EMBL/GenBank/DDBJ databases">
        <authorList>
            <person name="Nieuwenhuis M."/>
            <person name="Van De Peppel L.J.J."/>
        </authorList>
    </citation>
    <scope>NUCLEOTIDE SEQUENCE</scope>
    <source>
        <strain evidence="1">D49</strain>
    </source>
</reference>
<evidence type="ECO:0000313" key="1">
    <source>
        <dbReference type="EMBL" id="KAG5651986.1"/>
    </source>
</evidence>
<dbReference type="PANTHER" id="PTHR14187">
    <property type="entry name" value="ALPHA KINASE/ELONGATION FACTOR 2 KINASE"/>
    <property type="match status" value="1"/>
</dbReference>
<dbReference type="EMBL" id="JABCKI010000175">
    <property type="protein sequence ID" value="KAG5651986.1"/>
    <property type="molecule type" value="Genomic_DNA"/>
</dbReference>
<reference evidence="1" key="2">
    <citation type="submission" date="2021-10" db="EMBL/GenBank/DDBJ databases">
        <title>Phylogenomics reveals ancestral predisposition of the termite-cultivated fungus Termitomyces towards a domesticated lifestyle.</title>
        <authorList>
            <person name="Auxier B."/>
            <person name="Grum-Grzhimaylo A."/>
            <person name="Cardenas M.E."/>
            <person name="Lodge J.D."/>
            <person name="Laessoe T."/>
            <person name="Pedersen O."/>
            <person name="Smith M.E."/>
            <person name="Kuyper T.W."/>
            <person name="Franco-Molano E.A."/>
            <person name="Baroni T.J."/>
            <person name="Aanen D.K."/>
        </authorList>
    </citation>
    <scope>NUCLEOTIDE SEQUENCE</scope>
    <source>
        <strain evidence="1">D49</strain>
    </source>
</reference>
<dbReference type="PANTHER" id="PTHR14187:SF5">
    <property type="entry name" value="HEAT SHOCK 70 KDA PROTEIN 12A"/>
    <property type="match status" value="1"/>
</dbReference>
<keyword evidence="2" id="KW-1185">Reference proteome</keyword>
<organism evidence="1 2">
    <name type="scientific">Sphagnurus paluster</name>
    <dbReference type="NCBI Taxonomy" id="117069"/>
    <lineage>
        <taxon>Eukaryota</taxon>
        <taxon>Fungi</taxon>
        <taxon>Dikarya</taxon>
        <taxon>Basidiomycota</taxon>
        <taxon>Agaricomycotina</taxon>
        <taxon>Agaricomycetes</taxon>
        <taxon>Agaricomycetidae</taxon>
        <taxon>Agaricales</taxon>
        <taxon>Tricholomatineae</taxon>
        <taxon>Lyophyllaceae</taxon>
        <taxon>Sphagnurus</taxon>
    </lineage>
</organism>
<proteinExistence type="predicted"/>
<protein>
    <submittedName>
        <fullName evidence="1">Uncharacterized protein</fullName>
    </submittedName>
</protein>
<sequence length="353" mass="39058">MPTRSPYSGPYRKLVLAFDVGTTFSGISYRFPAQEQVGGDSKIPTIIYYDQNGVVRAVGAEALKEGLDDMIEDEGWTKAEWFKLHLRPKASASATHKIPPLPRNKTVVDVFADFLHYLHTCAQTYIQETHANGADLWASIEGRIEFVLTHPNGWEGAQQAQMRNAAIQAGLVPNTTAGRARVHFVTEGEASLHFCIQSGLTTEAMKHGRGVLIVDAGGGTIDISGYGQTSESTFQEISPAQCYFQGSIFVTNHARTFLQSMVISHLDIETILTRFSSALLEGSKFSEDVNHITNCFDKTTKLRFRNSSEPQYIKFGSARDKDLSLGIRSGQLRLKGYVSFQVQVPIQVYETIP</sequence>
<dbReference type="SUPFAM" id="SSF53067">
    <property type="entry name" value="Actin-like ATPase domain"/>
    <property type="match status" value="1"/>
</dbReference>
<dbReference type="Proteomes" id="UP000717328">
    <property type="component" value="Unassembled WGS sequence"/>
</dbReference>
<dbReference type="CDD" id="cd10170">
    <property type="entry name" value="ASKHA_NBD_HSP70"/>
    <property type="match status" value="1"/>
</dbReference>
<dbReference type="OrthoDB" id="2963168at2759"/>
<accession>A0A9P7KGX0</accession>
<comment type="caution">
    <text evidence="1">The sequence shown here is derived from an EMBL/GenBank/DDBJ whole genome shotgun (WGS) entry which is preliminary data.</text>
</comment>
<dbReference type="AlphaFoldDB" id="A0A9P7KGX0"/>
<gene>
    <name evidence="1" type="ORF">H0H81_006728</name>
</gene>